<accession>A0A554VQJ3</accession>
<dbReference type="InterPro" id="IPR010905">
    <property type="entry name" value="Glyco_hydro_88"/>
</dbReference>
<dbReference type="PANTHER" id="PTHR33886">
    <property type="entry name" value="UNSATURATED RHAMNOGALACTURONAN HYDROLASE (EUROFUNG)"/>
    <property type="match status" value="1"/>
</dbReference>
<comment type="caution">
    <text evidence="3">The sequence shown here is derived from an EMBL/GenBank/DDBJ whole genome shotgun (WGS) entry which is preliminary data.</text>
</comment>
<dbReference type="AlphaFoldDB" id="A0A554VQJ3"/>
<protein>
    <submittedName>
        <fullName evidence="3">Glycoside hydrolase family 88 protein</fullName>
    </submittedName>
</protein>
<reference evidence="3 4" key="1">
    <citation type="submission" date="2019-07" db="EMBL/GenBank/DDBJ databases">
        <title>The draft genome sequence of Aquimarina algiphila M91.</title>
        <authorList>
            <person name="Meng X."/>
        </authorList>
    </citation>
    <scope>NUCLEOTIDE SEQUENCE [LARGE SCALE GENOMIC DNA]</scope>
    <source>
        <strain evidence="3 4">M91</strain>
    </source>
</reference>
<dbReference type="PANTHER" id="PTHR33886:SF8">
    <property type="entry name" value="UNSATURATED RHAMNOGALACTURONAN HYDROLASE (EUROFUNG)"/>
    <property type="match status" value="1"/>
</dbReference>
<dbReference type="InterPro" id="IPR008928">
    <property type="entry name" value="6-hairpin_glycosidase_sf"/>
</dbReference>
<dbReference type="Pfam" id="PF07470">
    <property type="entry name" value="Glyco_hydro_88"/>
    <property type="match status" value="1"/>
</dbReference>
<name>A0A554VQJ3_9FLAO</name>
<dbReference type="SUPFAM" id="SSF48208">
    <property type="entry name" value="Six-hairpin glycosidases"/>
    <property type="match status" value="1"/>
</dbReference>
<dbReference type="Proteomes" id="UP000318833">
    <property type="component" value="Unassembled WGS sequence"/>
</dbReference>
<feature type="transmembrane region" description="Helical" evidence="2">
    <location>
        <begin position="7"/>
        <end position="26"/>
    </location>
</feature>
<sequence length="410" mass="47993">MKGIIKAFLFLLYINITPIILNYNEYQNFMKNYLVKTLSGTICLLLFSFCTTTHLSANTKDCIEKRSSIDQDQVLQLMKKVADWQLANPTGKGLNTWDYAPFYIGLMQLYTISKDEKYLNAIVEMGDSVNWTPRARPYDANVYAITQVFYELYEIKEDKHIIDRSNFMLEMPLRRRLENDVTFDGNKYWWEWWSWCDSLFMAPPAYARAAAVLNNPEYLNFMTERWWDTSDYLYDKKEHLYFRDDRFFNKKSKNGSKIYWSRGNGWVIGGLTRVLDYMPKNHPERKKFEQQFIEMCTRLSAIQTEGGYWGQSLLDTKFYPQKESSGTAFFIHGMAWGVNNGLLPKDQFMPIIKKGWDFLTEAIHTDGTFGYVQEVGDSPTDVSFDDSESYGSGAFLLAATEIYKLINTKY</sequence>
<dbReference type="GO" id="GO:0016787">
    <property type="term" value="F:hydrolase activity"/>
    <property type="evidence" value="ECO:0007669"/>
    <property type="project" value="UniProtKB-KW"/>
</dbReference>
<feature type="transmembrane region" description="Helical" evidence="2">
    <location>
        <begin position="38"/>
        <end position="57"/>
    </location>
</feature>
<proteinExistence type="predicted"/>
<keyword evidence="4" id="KW-1185">Reference proteome</keyword>
<keyword evidence="2" id="KW-1133">Transmembrane helix</keyword>
<dbReference type="EMBL" id="VLNR01000004">
    <property type="protein sequence ID" value="TSE10810.1"/>
    <property type="molecule type" value="Genomic_DNA"/>
</dbReference>
<keyword evidence="2" id="KW-0472">Membrane</keyword>
<keyword evidence="2" id="KW-0812">Transmembrane</keyword>
<keyword evidence="1 3" id="KW-0378">Hydrolase</keyword>
<gene>
    <name evidence="3" type="ORF">FOF46_02920</name>
</gene>
<organism evidence="3 4">
    <name type="scientific">Aquimarina algiphila</name>
    <dbReference type="NCBI Taxonomy" id="2047982"/>
    <lineage>
        <taxon>Bacteria</taxon>
        <taxon>Pseudomonadati</taxon>
        <taxon>Bacteroidota</taxon>
        <taxon>Flavobacteriia</taxon>
        <taxon>Flavobacteriales</taxon>
        <taxon>Flavobacteriaceae</taxon>
        <taxon>Aquimarina</taxon>
    </lineage>
</organism>
<dbReference type="Gene3D" id="1.50.10.10">
    <property type="match status" value="1"/>
</dbReference>
<evidence type="ECO:0000313" key="3">
    <source>
        <dbReference type="EMBL" id="TSE10810.1"/>
    </source>
</evidence>
<evidence type="ECO:0000256" key="1">
    <source>
        <dbReference type="ARBA" id="ARBA00022801"/>
    </source>
</evidence>
<evidence type="ECO:0000256" key="2">
    <source>
        <dbReference type="SAM" id="Phobius"/>
    </source>
</evidence>
<evidence type="ECO:0000313" key="4">
    <source>
        <dbReference type="Proteomes" id="UP000318833"/>
    </source>
</evidence>
<dbReference type="OrthoDB" id="258246at2"/>
<dbReference type="InterPro" id="IPR012341">
    <property type="entry name" value="6hp_glycosidase-like_sf"/>
</dbReference>
<dbReference type="InterPro" id="IPR052043">
    <property type="entry name" value="PolySaccharide_Degr_Enz"/>
</dbReference>
<dbReference type="GO" id="GO:0005975">
    <property type="term" value="P:carbohydrate metabolic process"/>
    <property type="evidence" value="ECO:0007669"/>
    <property type="project" value="InterPro"/>
</dbReference>